<sequence>MTIDGEYYPVGVIVGTPNRAMGRNEEHCEDVSTFRPEKWIVSDDLDSPNVTPRAMLASSSRGSLPSLMKWGIVLGRSPHCSSCPWLLQENCGAWVYDWLLARMSERAILG</sequence>
<organism evidence="1 2">
    <name type="scientific">Lindgomyces ingoldianus</name>
    <dbReference type="NCBI Taxonomy" id="673940"/>
    <lineage>
        <taxon>Eukaryota</taxon>
        <taxon>Fungi</taxon>
        <taxon>Dikarya</taxon>
        <taxon>Ascomycota</taxon>
        <taxon>Pezizomycotina</taxon>
        <taxon>Dothideomycetes</taxon>
        <taxon>Pleosporomycetidae</taxon>
        <taxon>Pleosporales</taxon>
        <taxon>Lindgomycetaceae</taxon>
        <taxon>Lindgomyces</taxon>
    </lineage>
</organism>
<name>A0ACB6Q861_9PLEO</name>
<protein>
    <submittedName>
        <fullName evidence="1">Uncharacterized protein</fullName>
    </submittedName>
</protein>
<accession>A0ACB6Q861</accession>
<evidence type="ECO:0000313" key="1">
    <source>
        <dbReference type="EMBL" id="KAF2463098.1"/>
    </source>
</evidence>
<comment type="caution">
    <text evidence="1">The sequence shown here is derived from an EMBL/GenBank/DDBJ whole genome shotgun (WGS) entry which is preliminary data.</text>
</comment>
<keyword evidence="2" id="KW-1185">Reference proteome</keyword>
<proteinExistence type="predicted"/>
<evidence type="ECO:0000313" key="2">
    <source>
        <dbReference type="Proteomes" id="UP000799755"/>
    </source>
</evidence>
<dbReference type="Proteomes" id="UP000799755">
    <property type="component" value="Unassembled WGS sequence"/>
</dbReference>
<dbReference type="EMBL" id="MU003554">
    <property type="protein sequence ID" value="KAF2463098.1"/>
    <property type="molecule type" value="Genomic_DNA"/>
</dbReference>
<reference evidence="1" key="1">
    <citation type="journal article" date="2020" name="Stud. Mycol.">
        <title>101 Dothideomycetes genomes: a test case for predicting lifestyles and emergence of pathogens.</title>
        <authorList>
            <person name="Haridas S."/>
            <person name="Albert R."/>
            <person name="Binder M."/>
            <person name="Bloem J."/>
            <person name="Labutti K."/>
            <person name="Salamov A."/>
            <person name="Andreopoulos B."/>
            <person name="Baker S."/>
            <person name="Barry K."/>
            <person name="Bills G."/>
            <person name="Bluhm B."/>
            <person name="Cannon C."/>
            <person name="Castanera R."/>
            <person name="Culley D."/>
            <person name="Daum C."/>
            <person name="Ezra D."/>
            <person name="Gonzalez J."/>
            <person name="Henrissat B."/>
            <person name="Kuo A."/>
            <person name="Liang C."/>
            <person name="Lipzen A."/>
            <person name="Lutzoni F."/>
            <person name="Magnuson J."/>
            <person name="Mondo S."/>
            <person name="Nolan M."/>
            <person name="Ohm R."/>
            <person name="Pangilinan J."/>
            <person name="Park H.-J."/>
            <person name="Ramirez L."/>
            <person name="Alfaro M."/>
            <person name="Sun H."/>
            <person name="Tritt A."/>
            <person name="Yoshinaga Y."/>
            <person name="Zwiers L.-H."/>
            <person name="Turgeon B."/>
            <person name="Goodwin S."/>
            <person name="Spatafora J."/>
            <person name="Crous P."/>
            <person name="Grigoriev I."/>
        </authorList>
    </citation>
    <scope>NUCLEOTIDE SEQUENCE</scope>
    <source>
        <strain evidence="1">ATCC 200398</strain>
    </source>
</reference>
<gene>
    <name evidence="1" type="ORF">BDR25DRAFT_320282</name>
</gene>